<reference evidence="2 3" key="1">
    <citation type="submission" date="2024-09" db="EMBL/GenBank/DDBJ databases">
        <authorList>
            <person name="Sun Q."/>
            <person name="Mori K."/>
        </authorList>
    </citation>
    <scope>NUCLEOTIDE SEQUENCE [LARGE SCALE GENOMIC DNA]</scope>
    <source>
        <strain evidence="2 3">KCTC 23076</strain>
    </source>
</reference>
<comment type="caution">
    <text evidence="2">The sequence shown here is derived from an EMBL/GenBank/DDBJ whole genome shotgun (WGS) entry which is preliminary data.</text>
</comment>
<feature type="transmembrane region" description="Helical" evidence="1">
    <location>
        <begin position="6"/>
        <end position="30"/>
    </location>
</feature>
<evidence type="ECO:0000313" key="3">
    <source>
        <dbReference type="Proteomes" id="UP001589896"/>
    </source>
</evidence>
<proteinExistence type="predicted"/>
<keyword evidence="3" id="KW-1185">Reference proteome</keyword>
<evidence type="ECO:0008006" key="4">
    <source>
        <dbReference type="Google" id="ProtNLM"/>
    </source>
</evidence>
<dbReference type="Proteomes" id="UP001589896">
    <property type="component" value="Unassembled WGS sequence"/>
</dbReference>
<dbReference type="EMBL" id="JBHLTG010000001">
    <property type="protein sequence ID" value="MFC0676872.1"/>
    <property type="molecule type" value="Genomic_DNA"/>
</dbReference>
<feature type="transmembrane region" description="Helical" evidence="1">
    <location>
        <begin position="117"/>
        <end position="135"/>
    </location>
</feature>
<feature type="transmembrane region" description="Helical" evidence="1">
    <location>
        <begin position="42"/>
        <end position="65"/>
    </location>
</feature>
<keyword evidence="1" id="KW-1133">Transmembrane helix</keyword>
<keyword evidence="1" id="KW-0472">Membrane</keyword>
<sequence>MSALLYWLGLGTVGTSLFVALNAAATYGAFRLAVGSQDGGEWAWWRWILALAVIANPVVFTYVGIVWKDVLLGSLCAASLGLSIAALHQSRGARLGFAVLALAMLLPIPLVRQQGIVLLPLFAISPAYLVIQAGWRTPGRRRIAGLAVLAGVVLGYLGVRAAVEASFEKNATGSIYTAQGDDVSIGTRLIKRYDLAGIEVRAEGAGPLSRSGAGSEALAQLHDRYTGERIDTLGSPAIQSMFEQVETSGEGDAWANAVADHPAAYIAHRLSAFSWLLGFEDPWRCLPVHVGTDGIPEYLAESGFRPEQEARDSRLFSLVKPLVATPLWRHWFYIGLGLVLAVLVWRRDPETRWTLLPWIAGLGVFVGGYLPTSIACDFRYLYLLVPCSALLALALLRPQSPIRERCR</sequence>
<feature type="transmembrane region" description="Helical" evidence="1">
    <location>
        <begin position="353"/>
        <end position="372"/>
    </location>
</feature>
<keyword evidence="1" id="KW-0812">Transmembrane</keyword>
<feature type="transmembrane region" description="Helical" evidence="1">
    <location>
        <begin position="378"/>
        <end position="396"/>
    </location>
</feature>
<evidence type="ECO:0000256" key="1">
    <source>
        <dbReference type="SAM" id="Phobius"/>
    </source>
</evidence>
<feature type="transmembrane region" description="Helical" evidence="1">
    <location>
        <begin position="142"/>
        <end position="159"/>
    </location>
</feature>
<name>A0ABV6RKF5_9GAMM</name>
<evidence type="ECO:0000313" key="2">
    <source>
        <dbReference type="EMBL" id="MFC0676872.1"/>
    </source>
</evidence>
<feature type="transmembrane region" description="Helical" evidence="1">
    <location>
        <begin position="327"/>
        <end position="346"/>
    </location>
</feature>
<accession>A0ABV6RKF5</accession>
<organism evidence="2 3">
    <name type="scientific">Lysobacter korlensis</name>
    <dbReference type="NCBI Taxonomy" id="553636"/>
    <lineage>
        <taxon>Bacteria</taxon>
        <taxon>Pseudomonadati</taxon>
        <taxon>Pseudomonadota</taxon>
        <taxon>Gammaproteobacteria</taxon>
        <taxon>Lysobacterales</taxon>
        <taxon>Lysobacteraceae</taxon>
        <taxon>Lysobacter</taxon>
    </lineage>
</organism>
<dbReference type="RefSeq" id="WP_386664766.1">
    <property type="nucleotide sequence ID" value="NZ_JBHLTG010000001.1"/>
</dbReference>
<protein>
    <recommendedName>
        <fullName evidence="4">Glycosyltransferase RgtA/B/C/D-like domain-containing protein</fullName>
    </recommendedName>
</protein>
<feature type="transmembrane region" description="Helical" evidence="1">
    <location>
        <begin position="71"/>
        <end position="88"/>
    </location>
</feature>
<gene>
    <name evidence="2" type="ORF">ACFFGH_03270</name>
</gene>